<evidence type="ECO:0000256" key="7">
    <source>
        <dbReference type="ARBA" id="ARBA00023136"/>
    </source>
</evidence>
<dbReference type="Pfam" id="PF01061">
    <property type="entry name" value="ABC2_membrane"/>
    <property type="match status" value="2"/>
</dbReference>
<dbReference type="PROSITE" id="PS00211">
    <property type="entry name" value="ABC_TRANSPORTER_1"/>
    <property type="match status" value="2"/>
</dbReference>
<evidence type="ECO:0000256" key="4">
    <source>
        <dbReference type="ARBA" id="ARBA00022741"/>
    </source>
</evidence>
<gene>
    <name evidence="10" type="ORF">BT62DRAFT_981077</name>
</gene>
<evidence type="ECO:0000256" key="6">
    <source>
        <dbReference type="ARBA" id="ARBA00022989"/>
    </source>
</evidence>
<dbReference type="InterPro" id="IPR050352">
    <property type="entry name" value="ABCG_transporters"/>
</dbReference>
<feature type="transmembrane region" description="Helical" evidence="8">
    <location>
        <begin position="564"/>
        <end position="587"/>
    </location>
</feature>
<feature type="transmembrane region" description="Helical" evidence="8">
    <location>
        <begin position="454"/>
        <end position="476"/>
    </location>
</feature>
<keyword evidence="6 8" id="KW-1133">Transmembrane helix</keyword>
<dbReference type="PANTHER" id="PTHR48041:SF119">
    <property type="entry name" value="ROA1P"/>
    <property type="match status" value="1"/>
</dbReference>
<dbReference type="GO" id="GO:0005524">
    <property type="term" value="F:ATP binding"/>
    <property type="evidence" value="ECO:0007669"/>
    <property type="project" value="UniProtKB-KW"/>
</dbReference>
<evidence type="ECO:0000313" key="11">
    <source>
        <dbReference type="Proteomes" id="UP000812287"/>
    </source>
</evidence>
<dbReference type="InterPro" id="IPR003593">
    <property type="entry name" value="AAA+_ATPase"/>
</dbReference>
<feature type="domain" description="ABC transporter" evidence="9">
    <location>
        <begin position="43"/>
        <end position="269"/>
    </location>
</feature>
<dbReference type="OrthoDB" id="66620at2759"/>
<comment type="subcellular location">
    <subcellularLocation>
        <location evidence="1">Membrane</location>
        <topology evidence="1">Multi-pass membrane protein</topology>
    </subcellularLocation>
</comment>
<dbReference type="Pfam" id="PF00005">
    <property type="entry name" value="ABC_tran"/>
    <property type="match status" value="2"/>
</dbReference>
<feature type="transmembrane region" description="Helical" evidence="8">
    <location>
        <begin position="482"/>
        <end position="504"/>
    </location>
</feature>
<organism evidence="10 11">
    <name type="scientific">Guyanagaster necrorhizus</name>
    <dbReference type="NCBI Taxonomy" id="856835"/>
    <lineage>
        <taxon>Eukaryota</taxon>
        <taxon>Fungi</taxon>
        <taxon>Dikarya</taxon>
        <taxon>Basidiomycota</taxon>
        <taxon>Agaricomycotina</taxon>
        <taxon>Agaricomycetes</taxon>
        <taxon>Agaricomycetidae</taxon>
        <taxon>Agaricales</taxon>
        <taxon>Marasmiineae</taxon>
        <taxon>Physalacriaceae</taxon>
        <taxon>Guyanagaster</taxon>
    </lineage>
</organism>
<reference evidence="10" key="1">
    <citation type="submission" date="2020-11" db="EMBL/GenBank/DDBJ databases">
        <title>Adaptations for nitrogen fixation in a non-lichenized fungal sporocarp promotes dispersal by wood-feeding termites.</title>
        <authorList>
            <consortium name="DOE Joint Genome Institute"/>
            <person name="Koch R.A."/>
            <person name="Yoon G."/>
            <person name="Arayal U."/>
            <person name="Lail K."/>
            <person name="Amirebrahimi M."/>
            <person name="Labutti K."/>
            <person name="Lipzen A."/>
            <person name="Riley R."/>
            <person name="Barry K."/>
            <person name="Henrissat B."/>
            <person name="Grigoriev I.V."/>
            <person name="Herr J.R."/>
            <person name="Aime M.C."/>
        </authorList>
    </citation>
    <scope>NUCLEOTIDE SEQUENCE</scope>
    <source>
        <strain evidence="10">MCA 3950</strain>
    </source>
</reference>
<keyword evidence="10" id="KW-0378">Hydrolase</keyword>
<dbReference type="InterPro" id="IPR027417">
    <property type="entry name" value="P-loop_NTPase"/>
</dbReference>
<dbReference type="InterPro" id="IPR003439">
    <property type="entry name" value="ABC_transporter-like_ATP-bd"/>
</dbReference>
<name>A0A9P7VS42_9AGAR</name>
<dbReference type="InterPro" id="IPR043926">
    <property type="entry name" value="ABCG_dom"/>
</dbReference>
<dbReference type="Pfam" id="PF19055">
    <property type="entry name" value="ABC2_membrane_7"/>
    <property type="match status" value="1"/>
</dbReference>
<evidence type="ECO:0000313" key="10">
    <source>
        <dbReference type="EMBL" id="KAG7445643.1"/>
    </source>
</evidence>
<keyword evidence="3 8" id="KW-0812">Transmembrane</keyword>
<dbReference type="SUPFAM" id="SSF52540">
    <property type="entry name" value="P-loop containing nucleoside triphosphate hydrolases"/>
    <property type="match status" value="2"/>
</dbReference>
<feature type="domain" description="ABC transporter" evidence="9">
    <location>
        <begin position="623"/>
        <end position="880"/>
    </location>
</feature>
<comment type="caution">
    <text evidence="10">The sequence shown here is derived from an EMBL/GenBank/DDBJ whole genome shotgun (WGS) entry which is preliminary data.</text>
</comment>
<sequence length="1159" mass="128387">MKSDWYLTDTHQEKLSFSAVAPVDVQIRQLSVVVRRERQGWFAKKEAVDEEAGLSKNLLTQIDADFPRASLTGIIGSSGSSKTTLLNVLLRRINSPSISSITHAYVTQTDILLPTLTVRETLMYAADLRLPASITSKKRAQLVEEIILELGLKECANTPVGDGFRRKGCSGGERRRVSLGVQLLGNPSVLFLDEPTTGLDATSAFQLVKTLQSMAKKGRTIIMTLHQPRSEAFFMLDRVTLLSQGHTLYAGPVADAVPWFEGHLNPISPHVNPADYLIDAAAIDVRTSESEEAARARVNRLISAWQEESVKKYETGSMSTLIPPPTLSDYRKAPMSRTVTSFRDPLGMTTSWIEAVLMGVVVGLVFLQLPDSIAALYTAVGLQGYLMVIYEVYRLTIIELPVFDREHGEGIVGVLPWILSYRLAHVLLEDIIVSLIFSAISYFMIGFAPSVSRFLFYFAISLLNHYISVLFAGLSSAISRNFATATLIANLAYTAYTFTCGFFIQANSIPIYLRWIKWISQLFYAFTALVNNEFKDRFFDCPSGDARTDPNCITYLPRQDWATIPVAAMLGFAILYLILQILLLSMIKIDITVLGTKRAADEPKQKKIKVISREANGVAGVDIDLIDYNLQIRIRGGKRLEVLQGINTCFEAGKINVILGPSGSGKSSLLNLMAQRLQSTSRTTYIAEGDLALNGVVASGDVVRALCSYVMQDDAALLPYRTVREVLRFAAGLRLPGWMSREEKRQKADEVMHKMGLKDCADTLVGSELSKGISGGEKRRVSIAIQVLTEPQVLMLDEPTSGLDAFTAASIMDSSSELFKNFGNVLLLTKGGRVAYSGSACDMLDYMATIGFKFPSTMNPADFALDVVSVDLREAEKEELSRAKVDRLVEAFRELAPKVEDHKKTSGLSLDLKKHEKNMSSLTTSLPILLKRGYLAFIRQKAVPEARLGNVLGLGIVLSLFYSPIGHNYISIQNRVGCIQEILPLYFVGMLQNISVYPVERDIFYREYDDGAYSIESFFIAYVLLELPCEIISCLMFSVLTAIATDLRRTVGLMSLDMPEFLKRLNKLSPLGYAVRNIMPYAFRGQVFSCDDDQRLADGTCAVSSGEQVLDMFEFGGINAPLNLGVIVVAMVLYRLLAYVVLKLLKAKFKIGKRHKSRK</sequence>
<dbReference type="Proteomes" id="UP000812287">
    <property type="component" value="Unassembled WGS sequence"/>
</dbReference>
<dbReference type="GO" id="GO:0140359">
    <property type="term" value="F:ABC-type transporter activity"/>
    <property type="evidence" value="ECO:0007669"/>
    <property type="project" value="InterPro"/>
</dbReference>
<keyword evidence="5" id="KW-0067">ATP-binding</keyword>
<accession>A0A9P7VS42</accession>
<dbReference type="InterPro" id="IPR017871">
    <property type="entry name" value="ABC_transporter-like_CS"/>
</dbReference>
<dbReference type="GeneID" id="66111861"/>
<evidence type="ECO:0000259" key="9">
    <source>
        <dbReference type="PROSITE" id="PS50893"/>
    </source>
</evidence>
<proteinExistence type="predicted"/>
<dbReference type="GO" id="GO:0016020">
    <property type="term" value="C:membrane"/>
    <property type="evidence" value="ECO:0007669"/>
    <property type="project" value="UniProtKB-SubCell"/>
</dbReference>
<dbReference type="AlphaFoldDB" id="A0A9P7VS42"/>
<evidence type="ECO:0000256" key="3">
    <source>
        <dbReference type="ARBA" id="ARBA00022692"/>
    </source>
</evidence>
<evidence type="ECO:0000256" key="1">
    <source>
        <dbReference type="ARBA" id="ARBA00004141"/>
    </source>
</evidence>
<evidence type="ECO:0000256" key="2">
    <source>
        <dbReference type="ARBA" id="ARBA00022448"/>
    </source>
</evidence>
<keyword evidence="7 8" id="KW-0472">Membrane</keyword>
<dbReference type="Gene3D" id="3.40.50.300">
    <property type="entry name" value="P-loop containing nucleotide triphosphate hydrolases"/>
    <property type="match status" value="2"/>
</dbReference>
<keyword evidence="4" id="KW-0547">Nucleotide-binding</keyword>
<feature type="transmembrane region" description="Helical" evidence="8">
    <location>
        <begin position="346"/>
        <end position="367"/>
    </location>
</feature>
<dbReference type="PANTHER" id="PTHR48041">
    <property type="entry name" value="ABC TRANSPORTER G FAMILY MEMBER 28"/>
    <property type="match status" value="1"/>
</dbReference>
<evidence type="ECO:0000256" key="8">
    <source>
        <dbReference type="SAM" id="Phobius"/>
    </source>
</evidence>
<evidence type="ECO:0000256" key="5">
    <source>
        <dbReference type="ARBA" id="ARBA00022840"/>
    </source>
</evidence>
<dbReference type="EMBL" id="MU250536">
    <property type="protein sequence ID" value="KAG7445643.1"/>
    <property type="molecule type" value="Genomic_DNA"/>
</dbReference>
<dbReference type="PROSITE" id="PS50893">
    <property type="entry name" value="ABC_TRANSPORTER_2"/>
    <property type="match status" value="2"/>
</dbReference>
<feature type="transmembrane region" description="Helical" evidence="8">
    <location>
        <begin position="423"/>
        <end position="447"/>
    </location>
</feature>
<dbReference type="InterPro" id="IPR013525">
    <property type="entry name" value="ABC2_TM"/>
</dbReference>
<dbReference type="SMART" id="SM00382">
    <property type="entry name" value="AAA"/>
    <property type="match status" value="2"/>
</dbReference>
<dbReference type="RefSeq" id="XP_043039143.1">
    <property type="nucleotide sequence ID" value="XM_043189564.1"/>
</dbReference>
<dbReference type="GO" id="GO:0016887">
    <property type="term" value="F:ATP hydrolysis activity"/>
    <property type="evidence" value="ECO:0007669"/>
    <property type="project" value="InterPro"/>
</dbReference>
<feature type="transmembrane region" description="Helical" evidence="8">
    <location>
        <begin position="374"/>
        <end position="393"/>
    </location>
</feature>
<protein>
    <submittedName>
        <fullName evidence="10">P-loop containing nucleoside triphosphate hydrolase protein</fullName>
    </submittedName>
</protein>
<keyword evidence="11" id="KW-1185">Reference proteome</keyword>
<feature type="transmembrane region" description="Helical" evidence="8">
    <location>
        <begin position="1122"/>
        <end position="1145"/>
    </location>
</feature>
<keyword evidence="2" id="KW-0813">Transport</keyword>